<dbReference type="AlphaFoldDB" id="A0A398CJ80"/>
<evidence type="ECO:0000313" key="3">
    <source>
        <dbReference type="Proteomes" id="UP000266340"/>
    </source>
</evidence>
<keyword evidence="1" id="KW-0472">Membrane</keyword>
<dbReference type="EMBL" id="QXJM01000037">
    <property type="protein sequence ID" value="RIE03366.1"/>
    <property type="molecule type" value="Genomic_DNA"/>
</dbReference>
<name>A0A398CJ80_9BACL</name>
<feature type="transmembrane region" description="Helical" evidence="1">
    <location>
        <begin position="12"/>
        <end position="30"/>
    </location>
</feature>
<dbReference type="RefSeq" id="WP_119149547.1">
    <property type="nucleotide sequence ID" value="NZ_JBHSOV010000024.1"/>
</dbReference>
<keyword evidence="1" id="KW-0812">Transmembrane</keyword>
<gene>
    <name evidence="2" type="ORF">D3H35_11850</name>
</gene>
<protein>
    <submittedName>
        <fullName evidence="2">Uncharacterized protein</fullName>
    </submittedName>
</protein>
<comment type="caution">
    <text evidence="2">The sequence shown here is derived from an EMBL/GenBank/DDBJ whole genome shotgun (WGS) entry which is preliminary data.</text>
</comment>
<keyword evidence="1" id="KW-1133">Transmembrane helix</keyword>
<organism evidence="2 3">
    <name type="scientific">Cohnella faecalis</name>
    <dbReference type="NCBI Taxonomy" id="2315694"/>
    <lineage>
        <taxon>Bacteria</taxon>
        <taxon>Bacillati</taxon>
        <taxon>Bacillota</taxon>
        <taxon>Bacilli</taxon>
        <taxon>Bacillales</taxon>
        <taxon>Paenibacillaceae</taxon>
        <taxon>Cohnella</taxon>
    </lineage>
</organism>
<sequence length="104" mass="12067">MKSKVNRYLYNLGLGIFVLFIIFVILSSYVEKDGSYTITIYGEVPEKYISEIKDPNHLVNGYGLNVPDERVEISAKPFYVLFKKKGREILLVTNNVNKLNEYLR</sequence>
<keyword evidence="3" id="KW-1185">Reference proteome</keyword>
<dbReference type="Proteomes" id="UP000266340">
    <property type="component" value="Unassembled WGS sequence"/>
</dbReference>
<accession>A0A398CJ80</accession>
<evidence type="ECO:0000313" key="2">
    <source>
        <dbReference type="EMBL" id="RIE03366.1"/>
    </source>
</evidence>
<proteinExistence type="predicted"/>
<evidence type="ECO:0000256" key="1">
    <source>
        <dbReference type="SAM" id="Phobius"/>
    </source>
</evidence>
<reference evidence="2 3" key="1">
    <citation type="submission" date="2018-09" db="EMBL/GenBank/DDBJ databases">
        <title>Cohnella cavernae sp. nov., isolated from a karst cave.</title>
        <authorList>
            <person name="Zhu H."/>
        </authorList>
    </citation>
    <scope>NUCLEOTIDE SEQUENCE [LARGE SCALE GENOMIC DNA]</scope>
    <source>
        <strain evidence="2 3">K2E09-144</strain>
    </source>
</reference>